<proteinExistence type="predicted"/>
<evidence type="ECO:0000313" key="1">
    <source>
        <dbReference type="EMBL" id="CAK0881467.1"/>
    </source>
</evidence>
<dbReference type="EMBL" id="CAUYUJ010018190">
    <property type="protein sequence ID" value="CAK0881467.1"/>
    <property type="molecule type" value="Genomic_DNA"/>
</dbReference>
<evidence type="ECO:0000313" key="2">
    <source>
        <dbReference type="EMBL" id="CAK0911344.1"/>
    </source>
</evidence>
<sequence length="161" mass="17750">MTLTSKAPKWISDLASKTLKDRDLVEPLDPLLLVNIAISLVPMLGDPPKSVAMCLFFCGHAGPAMFWPQISPHFDVPGLSWRALDYIAGPEHDMTTLCGVLFGMYCIMECVPGALCWFSPECNMRLQFMSKGTRKRSTEDPFGDLMYTSGSNSCAIVLRAP</sequence>
<protein>
    <recommendedName>
        <fullName evidence="4">Derlin</fullName>
    </recommendedName>
</protein>
<dbReference type="EMBL" id="CAUYUJ010022564">
    <property type="protein sequence ID" value="CAK0911344.1"/>
    <property type="molecule type" value="Genomic_DNA"/>
</dbReference>
<accession>A0ABN9YI61</accession>
<keyword evidence="3" id="KW-1185">Reference proteome</keyword>
<name>A0ABN9YI61_9DINO</name>
<comment type="caution">
    <text evidence="2">The sequence shown here is derived from an EMBL/GenBank/DDBJ whole genome shotgun (WGS) entry which is preliminary data.</text>
</comment>
<evidence type="ECO:0000313" key="3">
    <source>
        <dbReference type="Proteomes" id="UP001189429"/>
    </source>
</evidence>
<dbReference type="Proteomes" id="UP001189429">
    <property type="component" value="Unassembled WGS sequence"/>
</dbReference>
<evidence type="ECO:0008006" key="4">
    <source>
        <dbReference type="Google" id="ProtNLM"/>
    </source>
</evidence>
<reference evidence="2" key="1">
    <citation type="submission" date="2023-10" db="EMBL/GenBank/DDBJ databases">
        <authorList>
            <person name="Chen Y."/>
            <person name="Shah S."/>
            <person name="Dougan E. K."/>
            <person name="Thang M."/>
            <person name="Chan C."/>
        </authorList>
    </citation>
    <scope>NUCLEOTIDE SEQUENCE [LARGE SCALE GENOMIC DNA]</scope>
</reference>
<organism evidence="2 3">
    <name type="scientific">Prorocentrum cordatum</name>
    <dbReference type="NCBI Taxonomy" id="2364126"/>
    <lineage>
        <taxon>Eukaryota</taxon>
        <taxon>Sar</taxon>
        <taxon>Alveolata</taxon>
        <taxon>Dinophyceae</taxon>
        <taxon>Prorocentrales</taxon>
        <taxon>Prorocentraceae</taxon>
        <taxon>Prorocentrum</taxon>
    </lineage>
</organism>
<gene>
    <name evidence="1" type="ORF">PCOR1329_LOCUS64302</name>
    <name evidence="2" type="ORF">PCOR1329_LOCUS85253</name>
</gene>